<name>G2YVJ3_BOTF4</name>
<organism evidence="3 4">
    <name type="scientific">Botryotinia fuckeliana (strain T4)</name>
    <name type="common">Noble rot fungus</name>
    <name type="synonym">Botrytis cinerea</name>
    <dbReference type="NCBI Taxonomy" id="999810"/>
    <lineage>
        <taxon>Eukaryota</taxon>
        <taxon>Fungi</taxon>
        <taxon>Dikarya</taxon>
        <taxon>Ascomycota</taxon>
        <taxon>Pezizomycotina</taxon>
        <taxon>Leotiomycetes</taxon>
        <taxon>Helotiales</taxon>
        <taxon>Sclerotiniaceae</taxon>
        <taxon>Botrytis</taxon>
    </lineage>
</organism>
<dbReference type="OrthoDB" id="640742at2759"/>
<evidence type="ECO:0000256" key="2">
    <source>
        <dbReference type="SAM" id="MobiDB-lite"/>
    </source>
</evidence>
<dbReference type="GO" id="GO:0005509">
    <property type="term" value="F:calcium ion binding"/>
    <property type="evidence" value="ECO:0007669"/>
    <property type="project" value="TreeGrafter"/>
</dbReference>
<dbReference type="PANTHER" id="PTHR31495">
    <property type="entry name" value="PEROXYGENASE 3-RELATED"/>
    <property type="match status" value="1"/>
</dbReference>
<comment type="similarity">
    <text evidence="1">Belongs to the caleosin family.</text>
</comment>
<dbReference type="eggNOG" id="ENOG502QQD0">
    <property type="taxonomic scope" value="Eukaryota"/>
</dbReference>
<reference evidence="4" key="1">
    <citation type="journal article" date="2011" name="PLoS Genet.">
        <title>Genomic analysis of the necrotrophic fungal pathogens Sclerotinia sclerotiorum and Botrytis cinerea.</title>
        <authorList>
            <person name="Amselem J."/>
            <person name="Cuomo C.A."/>
            <person name="van Kan J.A."/>
            <person name="Viaud M."/>
            <person name="Benito E.P."/>
            <person name="Couloux A."/>
            <person name="Coutinho P.M."/>
            <person name="de Vries R.P."/>
            <person name="Dyer P.S."/>
            <person name="Fillinger S."/>
            <person name="Fournier E."/>
            <person name="Gout L."/>
            <person name="Hahn M."/>
            <person name="Kohn L."/>
            <person name="Lapalu N."/>
            <person name="Plummer K.M."/>
            <person name="Pradier J.M."/>
            <person name="Quevillon E."/>
            <person name="Sharon A."/>
            <person name="Simon A."/>
            <person name="ten Have A."/>
            <person name="Tudzynski B."/>
            <person name="Tudzynski P."/>
            <person name="Wincker P."/>
            <person name="Andrew M."/>
            <person name="Anthouard V."/>
            <person name="Beever R.E."/>
            <person name="Beffa R."/>
            <person name="Benoit I."/>
            <person name="Bouzid O."/>
            <person name="Brault B."/>
            <person name="Chen Z."/>
            <person name="Choquer M."/>
            <person name="Collemare J."/>
            <person name="Cotton P."/>
            <person name="Danchin E.G."/>
            <person name="Da Silva C."/>
            <person name="Gautier A."/>
            <person name="Giraud C."/>
            <person name="Giraud T."/>
            <person name="Gonzalez C."/>
            <person name="Grossetete S."/>
            <person name="Guldener U."/>
            <person name="Henrissat B."/>
            <person name="Howlett B.J."/>
            <person name="Kodira C."/>
            <person name="Kretschmer M."/>
            <person name="Lappartient A."/>
            <person name="Leroch M."/>
            <person name="Levis C."/>
            <person name="Mauceli E."/>
            <person name="Neuveglise C."/>
            <person name="Oeser B."/>
            <person name="Pearson M."/>
            <person name="Poulain J."/>
            <person name="Poussereau N."/>
            <person name="Quesneville H."/>
            <person name="Rascle C."/>
            <person name="Schumacher J."/>
            <person name="Segurens B."/>
            <person name="Sexton A."/>
            <person name="Silva E."/>
            <person name="Sirven C."/>
            <person name="Soanes D.M."/>
            <person name="Talbot N.J."/>
            <person name="Templeton M."/>
            <person name="Yandava C."/>
            <person name="Yarden O."/>
            <person name="Zeng Q."/>
            <person name="Rollins J.A."/>
            <person name="Lebrun M.H."/>
            <person name="Dickman M."/>
        </authorList>
    </citation>
    <scope>NUCLEOTIDE SEQUENCE [LARGE SCALE GENOMIC DNA]</scope>
    <source>
        <strain evidence="4">T4</strain>
    </source>
</reference>
<evidence type="ECO:0008006" key="5">
    <source>
        <dbReference type="Google" id="ProtNLM"/>
    </source>
</evidence>
<evidence type="ECO:0000313" key="4">
    <source>
        <dbReference type="Proteomes" id="UP000008177"/>
    </source>
</evidence>
<evidence type="ECO:0000313" key="3">
    <source>
        <dbReference type="EMBL" id="CCD55641.1"/>
    </source>
</evidence>
<feature type="compositionally biased region" description="Basic and acidic residues" evidence="2">
    <location>
        <begin position="31"/>
        <end position="48"/>
    </location>
</feature>
<dbReference type="InParanoid" id="G2YVJ3"/>
<protein>
    <recommendedName>
        <fullName evidence="5">Caleosin domain-containing protein</fullName>
    </recommendedName>
</protein>
<evidence type="ECO:0000256" key="1">
    <source>
        <dbReference type="ARBA" id="ARBA00006765"/>
    </source>
</evidence>
<dbReference type="AlphaFoldDB" id="G2YVJ3"/>
<dbReference type="GO" id="GO:0004497">
    <property type="term" value="F:monooxygenase activity"/>
    <property type="evidence" value="ECO:0007669"/>
    <property type="project" value="TreeGrafter"/>
</dbReference>
<dbReference type="Proteomes" id="UP000008177">
    <property type="component" value="Unplaced contigs"/>
</dbReference>
<dbReference type="Pfam" id="PF05042">
    <property type="entry name" value="Caleosin"/>
    <property type="match status" value="1"/>
</dbReference>
<dbReference type="EMBL" id="FQ790356">
    <property type="protein sequence ID" value="CCD55641.1"/>
    <property type="molecule type" value="Genomic_DNA"/>
</dbReference>
<gene>
    <name evidence="3" type="ORF">BofuT4_P154530.1</name>
</gene>
<dbReference type="PANTHER" id="PTHR31495:SF0">
    <property type="entry name" value="BINDING PROTEIN CALEOSIN, PUTATIVE (AFU_ORTHOLOGUE AFUA_5G13750)-RELATED"/>
    <property type="match status" value="1"/>
</dbReference>
<proteinExistence type="inferred from homology"/>
<dbReference type="InterPro" id="IPR007736">
    <property type="entry name" value="Caleosin-related"/>
</dbReference>
<sequence>MAPTRTDSSSFDDERKNSGPSSEMPFQKPPTTDERFPIWHRPDGRENSGPDFQMAIKECPVTEQRLPFWQETTSEVGLPIGRHRSERLRQAGLCITILCGWGHFTDIREWIGVARATIAASYESPQGTTKDNYAERHKHLTVLQQHVAFFDADSDGVIYPRDTYNGFRRLGWTPLLAVGTTLLINTVFSYPTLPPGQWFPDFKFRIYTDRIHKDKHGNNSGTFDHEGRFIPQHFEEIFSKYAGRDKQDITKGEIFEYVKSQKNVLDVVGWAAAFLEWSATWHLLSPKDGKMKKDDIRRIYDGSLFYEIAARNEKKSK</sequence>
<accession>G2YVJ3</accession>
<feature type="region of interest" description="Disordered" evidence="2">
    <location>
        <begin position="1"/>
        <end position="49"/>
    </location>
</feature>
<dbReference type="STRING" id="999810.G2YVJ3"/>
<dbReference type="HOGENOM" id="CLU_062049_0_0_1"/>